<dbReference type="FunFam" id="4.10.400.10:FF:000045">
    <property type="entry name" value="Low-density lipoprotein receptor-related protein 2"/>
    <property type="match status" value="1"/>
</dbReference>
<keyword evidence="7 10" id="KW-1015">Disulfide bond</keyword>
<accession>A0A668ADC7</accession>
<dbReference type="PANTHER" id="PTHR22722:SF5">
    <property type="entry name" value="LOW-DENSITY LIPOPROTEIN RECEPTOR-RELATED PROTEIN 1B"/>
    <property type="match status" value="1"/>
</dbReference>
<dbReference type="GO" id="GO:0005886">
    <property type="term" value="C:plasma membrane"/>
    <property type="evidence" value="ECO:0007669"/>
    <property type="project" value="TreeGrafter"/>
</dbReference>
<evidence type="ECO:0000256" key="2">
    <source>
        <dbReference type="ARBA" id="ARBA00004308"/>
    </source>
</evidence>
<dbReference type="Proteomes" id="UP000472263">
    <property type="component" value="Chromosome 21"/>
</dbReference>
<dbReference type="Pfam" id="PF00057">
    <property type="entry name" value="Ldl_recept_a"/>
    <property type="match status" value="1"/>
</dbReference>
<dbReference type="SMART" id="SM00192">
    <property type="entry name" value="LDLa"/>
    <property type="match status" value="1"/>
</dbReference>
<evidence type="ECO:0000256" key="4">
    <source>
        <dbReference type="ARBA" id="ARBA00022737"/>
    </source>
</evidence>
<organism evidence="11 12">
    <name type="scientific">Myripristis murdjan</name>
    <name type="common">pinecone soldierfish</name>
    <dbReference type="NCBI Taxonomy" id="586833"/>
    <lineage>
        <taxon>Eukaryota</taxon>
        <taxon>Metazoa</taxon>
        <taxon>Chordata</taxon>
        <taxon>Craniata</taxon>
        <taxon>Vertebrata</taxon>
        <taxon>Euteleostomi</taxon>
        <taxon>Actinopterygii</taxon>
        <taxon>Neopterygii</taxon>
        <taxon>Teleostei</taxon>
        <taxon>Neoteleostei</taxon>
        <taxon>Acanthomorphata</taxon>
        <taxon>Holocentriformes</taxon>
        <taxon>Holocentridae</taxon>
        <taxon>Myripristis</taxon>
    </lineage>
</organism>
<keyword evidence="9" id="KW-0325">Glycoprotein</keyword>
<evidence type="ECO:0000256" key="8">
    <source>
        <dbReference type="ARBA" id="ARBA00023170"/>
    </source>
</evidence>
<dbReference type="Ensembl" id="ENSMMDT00005046827.1">
    <property type="protein sequence ID" value="ENSMMDP00005045924.1"/>
    <property type="gene ID" value="ENSMMDG00005021036.1"/>
</dbReference>
<evidence type="ECO:0000256" key="6">
    <source>
        <dbReference type="ARBA" id="ARBA00023136"/>
    </source>
</evidence>
<dbReference type="PRINTS" id="PR00261">
    <property type="entry name" value="LDLRECEPTOR"/>
</dbReference>
<dbReference type="PANTHER" id="PTHR22722">
    <property type="entry name" value="LOW-DENSITY LIPOPROTEIN RECEPTOR-RELATED PROTEIN 2-RELATED"/>
    <property type="match status" value="1"/>
</dbReference>
<name>A0A668ADC7_9TELE</name>
<dbReference type="PROSITE" id="PS01209">
    <property type="entry name" value="LDLRA_1"/>
    <property type="match status" value="1"/>
</dbReference>
<dbReference type="GO" id="GO:0005041">
    <property type="term" value="F:low-density lipoprotein particle receptor activity"/>
    <property type="evidence" value="ECO:0007669"/>
    <property type="project" value="TreeGrafter"/>
</dbReference>
<dbReference type="PROSITE" id="PS50068">
    <property type="entry name" value="LDLRA_2"/>
    <property type="match status" value="1"/>
</dbReference>
<dbReference type="SUPFAM" id="SSF57424">
    <property type="entry name" value="LDL receptor-like module"/>
    <property type="match status" value="1"/>
</dbReference>
<dbReference type="Gene3D" id="4.10.400.10">
    <property type="entry name" value="Low-density Lipoprotein Receptor"/>
    <property type="match status" value="1"/>
</dbReference>
<comment type="subcellular location">
    <subcellularLocation>
        <location evidence="2">Endomembrane system</location>
    </subcellularLocation>
    <subcellularLocation>
        <location evidence="1">Membrane</location>
        <topology evidence="1">Single-pass membrane protein</topology>
    </subcellularLocation>
</comment>
<evidence type="ECO:0000256" key="10">
    <source>
        <dbReference type="PROSITE-ProRule" id="PRU00124"/>
    </source>
</evidence>
<comment type="caution">
    <text evidence="10">Lacks conserved residue(s) required for the propagation of feature annotation.</text>
</comment>
<dbReference type="AlphaFoldDB" id="A0A668ADC7"/>
<dbReference type="GeneTree" id="ENSGT00940000157521"/>
<reference evidence="11" key="2">
    <citation type="submission" date="2025-08" db="UniProtKB">
        <authorList>
            <consortium name="Ensembl"/>
        </authorList>
    </citation>
    <scope>IDENTIFICATION</scope>
</reference>
<proteinExistence type="predicted"/>
<sequence length="128" mass="14156">IFQYQPVCVHMRFCVDDDCGDGSDEVGCIHSCSNSQFQCSNGRSDGTCIPERWRCDGDKDCEDGSDETGCEGTKRMCDPKAKFTCKDTGRNAEPFTLHPVLKTGCSHCYLHLISSDLCVQGCGHVYVR</sequence>
<dbReference type="InParanoid" id="A0A668ADC7"/>
<dbReference type="InterPro" id="IPR051221">
    <property type="entry name" value="LDLR-related"/>
</dbReference>
<keyword evidence="3" id="KW-0812">Transmembrane</keyword>
<evidence type="ECO:0000256" key="5">
    <source>
        <dbReference type="ARBA" id="ARBA00022989"/>
    </source>
</evidence>
<reference evidence="11" key="3">
    <citation type="submission" date="2025-09" db="UniProtKB">
        <authorList>
            <consortium name="Ensembl"/>
        </authorList>
    </citation>
    <scope>IDENTIFICATION</scope>
</reference>
<keyword evidence="12" id="KW-1185">Reference proteome</keyword>
<evidence type="ECO:0000256" key="7">
    <source>
        <dbReference type="ARBA" id="ARBA00023157"/>
    </source>
</evidence>
<evidence type="ECO:0000313" key="12">
    <source>
        <dbReference type="Proteomes" id="UP000472263"/>
    </source>
</evidence>
<dbReference type="GO" id="GO:0012505">
    <property type="term" value="C:endomembrane system"/>
    <property type="evidence" value="ECO:0007669"/>
    <property type="project" value="UniProtKB-SubCell"/>
</dbReference>
<keyword evidence="8" id="KW-0675">Receptor</keyword>
<dbReference type="InterPro" id="IPR023415">
    <property type="entry name" value="LDLR_class-A_CS"/>
</dbReference>
<dbReference type="GO" id="GO:0043235">
    <property type="term" value="C:receptor complex"/>
    <property type="evidence" value="ECO:0007669"/>
    <property type="project" value="TreeGrafter"/>
</dbReference>
<evidence type="ECO:0000256" key="1">
    <source>
        <dbReference type="ARBA" id="ARBA00004167"/>
    </source>
</evidence>
<reference evidence="11" key="1">
    <citation type="submission" date="2019-06" db="EMBL/GenBank/DDBJ databases">
        <authorList>
            <consortium name="Wellcome Sanger Institute Data Sharing"/>
        </authorList>
    </citation>
    <scope>NUCLEOTIDE SEQUENCE [LARGE SCALE GENOMIC DNA]</scope>
</reference>
<evidence type="ECO:0000256" key="9">
    <source>
        <dbReference type="ARBA" id="ARBA00023180"/>
    </source>
</evidence>
<keyword evidence="6" id="KW-0472">Membrane</keyword>
<evidence type="ECO:0000256" key="3">
    <source>
        <dbReference type="ARBA" id="ARBA00022692"/>
    </source>
</evidence>
<dbReference type="InterPro" id="IPR002172">
    <property type="entry name" value="LDrepeatLR_classA_rpt"/>
</dbReference>
<feature type="disulfide bond" evidence="10">
    <location>
        <begin position="55"/>
        <end position="70"/>
    </location>
</feature>
<protein>
    <submittedName>
        <fullName evidence="11">Uncharacterized protein</fullName>
    </submittedName>
</protein>
<keyword evidence="4" id="KW-0677">Repeat</keyword>
<evidence type="ECO:0000313" key="11">
    <source>
        <dbReference type="Ensembl" id="ENSMMDP00005045924.1"/>
    </source>
</evidence>
<dbReference type="CDD" id="cd00112">
    <property type="entry name" value="LDLa"/>
    <property type="match status" value="1"/>
</dbReference>
<keyword evidence="5" id="KW-1133">Transmembrane helix</keyword>
<dbReference type="InterPro" id="IPR036055">
    <property type="entry name" value="LDL_receptor-like_sf"/>
</dbReference>